<proteinExistence type="predicted"/>
<gene>
    <name evidence="1" type="ORF">KSP39_PZI005758</name>
</gene>
<keyword evidence="2" id="KW-1185">Reference proteome</keyword>
<dbReference type="AlphaFoldDB" id="A0AAP0GBN3"/>
<accession>A0AAP0GBN3</accession>
<comment type="caution">
    <text evidence="1">The sequence shown here is derived from an EMBL/GenBank/DDBJ whole genome shotgun (WGS) entry which is preliminary data.</text>
</comment>
<organism evidence="1 2">
    <name type="scientific">Platanthera zijinensis</name>
    <dbReference type="NCBI Taxonomy" id="2320716"/>
    <lineage>
        <taxon>Eukaryota</taxon>
        <taxon>Viridiplantae</taxon>
        <taxon>Streptophyta</taxon>
        <taxon>Embryophyta</taxon>
        <taxon>Tracheophyta</taxon>
        <taxon>Spermatophyta</taxon>
        <taxon>Magnoliopsida</taxon>
        <taxon>Liliopsida</taxon>
        <taxon>Asparagales</taxon>
        <taxon>Orchidaceae</taxon>
        <taxon>Orchidoideae</taxon>
        <taxon>Orchideae</taxon>
        <taxon>Orchidinae</taxon>
        <taxon>Platanthera</taxon>
    </lineage>
</organism>
<evidence type="ECO:0000313" key="1">
    <source>
        <dbReference type="EMBL" id="KAK8949564.1"/>
    </source>
</evidence>
<reference evidence="1 2" key="1">
    <citation type="journal article" date="2022" name="Nat. Plants">
        <title>Genomes of leafy and leafless Platanthera orchids illuminate the evolution of mycoheterotrophy.</title>
        <authorList>
            <person name="Li M.H."/>
            <person name="Liu K.W."/>
            <person name="Li Z."/>
            <person name="Lu H.C."/>
            <person name="Ye Q.L."/>
            <person name="Zhang D."/>
            <person name="Wang J.Y."/>
            <person name="Li Y.F."/>
            <person name="Zhong Z.M."/>
            <person name="Liu X."/>
            <person name="Yu X."/>
            <person name="Liu D.K."/>
            <person name="Tu X.D."/>
            <person name="Liu B."/>
            <person name="Hao Y."/>
            <person name="Liao X.Y."/>
            <person name="Jiang Y.T."/>
            <person name="Sun W.H."/>
            <person name="Chen J."/>
            <person name="Chen Y.Q."/>
            <person name="Ai Y."/>
            <person name="Zhai J.W."/>
            <person name="Wu S.S."/>
            <person name="Zhou Z."/>
            <person name="Hsiao Y.Y."/>
            <person name="Wu W.L."/>
            <person name="Chen Y.Y."/>
            <person name="Lin Y.F."/>
            <person name="Hsu J.L."/>
            <person name="Li C.Y."/>
            <person name="Wang Z.W."/>
            <person name="Zhao X."/>
            <person name="Zhong W.Y."/>
            <person name="Ma X.K."/>
            <person name="Ma L."/>
            <person name="Huang J."/>
            <person name="Chen G.Z."/>
            <person name="Huang M.Z."/>
            <person name="Huang L."/>
            <person name="Peng D.H."/>
            <person name="Luo Y.B."/>
            <person name="Zou S.Q."/>
            <person name="Chen S.P."/>
            <person name="Lan S."/>
            <person name="Tsai W.C."/>
            <person name="Van de Peer Y."/>
            <person name="Liu Z.J."/>
        </authorList>
    </citation>
    <scope>NUCLEOTIDE SEQUENCE [LARGE SCALE GENOMIC DNA]</scope>
    <source>
        <strain evidence="1">Lor287</strain>
    </source>
</reference>
<evidence type="ECO:0000313" key="2">
    <source>
        <dbReference type="Proteomes" id="UP001418222"/>
    </source>
</evidence>
<dbReference type="Proteomes" id="UP001418222">
    <property type="component" value="Unassembled WGS sequence"/>
</dbReference>
<sequence length="200" mass="22213">MPTRNTPLISSQLVNDLSFVWGDLFSPVKRSRPHSSFIHFPNPPPDSLHAAAAPPHTASSPPHTASSWRHIKIGQRFFLPCAFLERRRSASSSCRAQTALAAFTPLFCRSSIGHFPKSRSSRRCSFASSSSQVKPLHRAVFCSRRFSALFLRVSKEAPEIDTSIFAWAMPVLDVLRIDSTPTGTHLRPNSAPARHSIRTK</sequence>
<protein>
    <submittedName>
        <fullName evidence="1">Uncharacterized protein</fullName>
    </submittedName>
</protein>
<name>A0AAP0GBN3_9ASPA</name>
<dbReference type="EMBL" id="JBBWWQ010000004">
    <property type="protein sequence ID" value="KAK8949564.1"/>
    <property type="molecule type" value="Genomic_DNA"/>
</dbReference>